<reference evidence="3 4" key="1">
    <citation type="submission" date="2024-05" db="EMBL/GenBank/DDBJ databases">
        <title>A draft genome resource for the thread blight pathogen Marasmius tenuissimus strain MS-2.</title>
        <authorList>
            <person name="Yulfo-Soto G.E."/>
            <person name="Baruah I.K."/>
            <person name="Amoako-Attah I."/>
            <person name="Bukari Y."/>
            <person name="Meinhardt L.W."/>
            <person name="Bailey B.A."/>
            <person name="Cohen S.P."/>
        </authorList>
    </citation>
    <scope>NUCLEOTIDE SEQUENCE [LARGE SCALE GENOMIC DNA]</scope>
    <source>
        <strain evidence="3 4">MS-2</strain>
    </source>
</reference>
<accession>A0ABR3AF27</accession>
<proteinExistence type="predicted"/>
<dbReference type="Gene3D" id="3.80.10.10">
    <property type="entry name" value="Ribonuclease Inhibitor"/>
    <property type="match status" value="1"/>
</dbReference>
<dbReference type="InterPro" id="IPR036047">
    <property type="entry name" value="F-box-like_dom_sf"/>
</dbReference>
<feature type="domain" description="F-box" evidence="2">
    <location>
        <begin position="94"/>
        <end position="148"/>
    </location>
</feature>
<dbReference type="InterPro" id="IPR032675">
    <property type="entry name" value="LRR_dom_sf"/>
</dbReference>
<keyword evidence="1" id="KW-0175">Coiled coil</keyword>
<dbReference type="EMBL" id="JBBXMP010000001">
    <property type="protein sequence ID" value="KAL0072531.1"/>
    <property type="molecule type" value="Genomic_DNA"/>
</dbReference>
<keyword evidence="4" id="KW-1185">Reference proteome</keyword>
<dbReference type="PANTHER" id="PTHR38926">
    <property type="entry name" value="F-BOX DOMAIN CONTAINING PROTEIN, EXPRESSED"/>
    <property type="match status" value="1"/>
</dbReference>
<comment type="caution">
    <text evidence="3">The sequence shown here is derived from an EMBL/GenBank/DDBJ whole genome shotgun (WGS) entry which is preliminary data.</text>
</comment>
<dbReference type="PANTHER" id="PTHR38926:SF5">
    <property type="entry name" value="F-BOX AND LEUCINE-RICH REPEAT PROTEIN 6"/>
    <property type="match status" value="1"/>
</dbReference>
<organism evidence="3 4">
    <name type="scientific">Marasmius tenuissimus</name>
    <dbReference type="NCBI Taxonomy" id="585030"/>
    <lineage>
        <taxon>Eukaryota</taxon>
        <taxon>Fungi</taxon>
        <taxon>Dikarya</taxon>
        <taxon>Basidiomycota</taxon>
        <taxon>Agaricomycotina</taxon>
        <taxon>Agaricomycetes</taxon>
        <taxon>Agaricomycetidae</taxon>
        <taxon>Agaricales</taxon>
        <taxon>Marasmiineae</taxon>
        <taxon>Marasmiaceae</taxon>
        <taxon>Marasmius</taxon>
    </lineage>
</organism>
<dbReference type="Pfam" id="PF12937">
    <property type="entry name" value="F-box-like"/>
    <property type="match status" value="1"/>
</dbReference>
<evidence type="ECO:0000256" key="1">
    <source>
        <dbReference type="SAM" id="Coils"/>
    </source>
</evidence>
<sequence>METDRKAYSNAWHTTPTSRCSFDRSTRKLGLPFRNVVTDFDQRIIKQILIDGDEELERCEKELNRLNAAIIVVQNRRATIQREMESYRALLSPIQKIPPEILTEVFMFCAEDIDYPDTMEDMMTISMVCGRWRELALSVPALWSHIYLCLGVVPRDTGNYYPALRRYVETFLERSGNAPLTFTLSWDQAESGNLDMSVDEVSVTSIFDALRTNSSRVRALRLNVLTSIDDDRILKRLKASYPSLEYLDFSFLYRGASQQSTDIDFFGGVSALRSLSYRCYAGWRVRLHFPWQQLNRLAIEDARSQELLPILAMCDNLRQLEITDLNDDPEEGMQGGQQILPNLQLLAISTSDEDALSAVLRHLTVPRLESIKIRGLWSNFYSEQKVWTLASVRDLLTRSRCPVTSIELERVILLEYDTMSLLDLMPKLRSIKIVEVLAFDDRKGRPKLFEDRQNYIVTPSFLQLLSSGPPTRTSSSSFLPKLKDIALFIHRNGLDEASLVHAIASRCDGHGRTGHMSNTISGTDSCFELLESAEIRLLNFNEESGALDGISMLECFKDAGLRITLGNCSCYDLLTIRRPVGFR</sequence>
<protein>
    <recommendedName>
        <fullName evidence="2">F-box domain-containing protein</fullName>
    </recommendedName>
</protein>
<feature type="coiled-coil region" evidence="1">
    <location>
        <begin position="49"/>
        <end position="76"/>
    </location>
</feature>
<evidence type="ECO:0000259" key="2">
    <source>
        <dbReference type="Pfam" id="PF12937"/>
    </source>
</evidence>
<evidence type="ECO:0000313" key="4">
    <source>
        <dbReference type="Proteomes" id="UP001437256"/>
    </source>
</evidence>
<gene>
    <name evidence="3" type="ORF">AAF712_000294</name>
</gene>
<evidence type="ECO:0000313" key="3">
    <source>
        <dbReference type="EMBL" id="KAL0072531.1"/>
    </source>
</evidence>
<dbReference type="Proteomes" id="UP001437256">
    <property type="component" value="Unassembled WGS sequence"/>
</dbReference>
<name>A0ABR3AF27_9AGAR</name>
<dbReference type="SUPFAM" id="SSF81383">
    <property type="entry name" value="F-box domain"/>
    <property type="match status" value="1"/>
</dbReference>
<dbReference type="InterPro" id="IPR001810">
    <property type="entry name" value="F-box_dom"/>
</dbReference>